<evidence type="ECO:0008006" key="3">
    <source>
        <dbReference type="Google" id="ProtNLM"/>
    </source>
</evidence>
<dbReference type="EMBL" id="VLKY01000001">
    <property type="protein sequence ID" value="TWI58697.1"/>
    <property type="molecule type" value="Genomic_DNA"/>
</dbReference>
<dbReference type="InterPro" id="IPR036977">
    <property type="entry name" value="DNA_primase_Znf_CHC2"/>
</dbReference>
<dbReference type="AlphaFoldDB" id="A0A562QPP7"/>
<dbReference type="Gene3D" id="3.90.580.10">
    <property type="entry name" value="Zinc finger, CHC2-type domain"/>
    <property type="match status" value="1"/>
</dbReference>
<gene>
    <name evidence="1" type="ORF">IQ22_00405</name>
</gene>
<comment type="caution">
    <text evidence="1">The sequence shown here is derived from an EMBL/GenBank/DDBJ whole genome shotgun (WGS) entry which is preliminary data.</text>
</comment>
<dbReference type="RefSeq" id="WP_145137248.1">
    <property type="nucleotide sequence ID" value="NZ_VLKY01000001.1"/>
</dbReference>
<evidence type="ECO:0000313" key="2">
    <source>
        <dbReference type="Proteomes" id="UP000316905"/>
    </source>
</evidence>
<reference evidence="1 2" key="1">
    <citation type="journal article" date="2015" name="Stand. Genomic Sci.">
        <title>Genomic Encyclopedia of Bacterial and Archaeal Type Strains, Phase III: the genomes of soil and plant-associated and newly described type strains.</title>
        <authorList>
            <person name="Whitman W.B."/>
            <person name="Woyke T."/>
            <person name="Klenk H.P."/>
            <person name="Zhou Y."/>
            <person name="Lilburn T.G."/>
            <person name="Beck B.J."/>
            <person name="De Vos P."/>
            <person name="Vandamme P."/>
            <person name="Eisen J.A."/>
            <person name="Garrity G."/>
            <person name="Hugenholtz P."/>
            <person name="Kyrpides N.C."/>
        </authorList>
    </citation>
    <scope>NUCLEOTIDE SEQUENCE [LARGE SCALE GENOMIC DNA]</scope>
    <source>
        <strain evidence="1 2">CGMCC 1.6858</strain>
    </source>
</reference>
<sequence length="140" mass="15371">MTNFQQCREVLRGSACLPIDKILSRLDKVKAKGAGKWEACCPAHQDKNPSLGIKECDDGTVLLKCWAGCTATDITAAIGLDLRDLFPGEKTQRRGPSKTAIRHEQAVYQIGLSMQAQGLQLSEKDQARFDLAKQRLGVTK</sequence>
<keyword evidence="2" id="KW-1185">Reference proteome</keyword>
<protein>
    <recommendedName>
        <fullName evidence="3">Virulence-associated protein E</fullName>
    </recommendedName>
</protein>
<accession>A0A562QPP7</accession>
<dbReference type="OrthoDB" id="784829at2"/>
<dbReference type="GO" id="GO:0003677">
    <property type="term" value="F:DNA binding"/>
    <property type="evidence" value="ECO:0007669"/>
    <property type="project" value="InterPro"/>
</dbReference>
<evidence type="ECO:0000313" key="1">
    <source>
        <dbReference type="EMBL" id="TWI58697.1"/>
    </source>
</evidence>
<organism evidence="1 2">
    <name type="scientific">Pseudomonas duriflava</name>
    <dbReference type="NCBI Taxonomy" id="459528"/>
    <lineage>
        <taxon>Bacteria</taxon>
        <taxon>Pseudomonadati</taxon>
        <taxon>Pseudomonadota</taxon>
        <taxon>Gammaproteobacteria</taxon>
        <taxon>Pseudomonadales</taxon>
        <taxon>Pseudomonadaceae</taxon>
        <taxon>Pseudomonas</taxon>
    </lineage>
</organism>
<proteinExistence type="predicted"/>
<dbReference type="Proteomes" id="UP000316905">
    <property type="component" value="Unassembled WGS sequence"/>
</dbReference>
<dbReference type="GO" id="GO:0006260">
    <property type="term" value="P:DNA replication"/>
    <property type="evidence" value="ECO:0007669"/>
    <property type="project" value="InterPro"/>
</dbReference>
<name>A0A562QPP7_9PSED</name>
<dbReference type="GO" id="GO:0008270">
    <property type="term" value="F:zinc ion binding"/>
    <property type="evidence" value="ECO:0007669"/>
    <property type="project" value="InterPro"/>
</dbReference>
<dbReference type="SUPFAM" id="SSF57783">
    <property type="entry name" value="Zinc beta-ribbon"/>
    <property type="match status" value="1"/>
</dbReference>